<evidence type="ECO:0000313" key="1">
    <source>
        <dbReference type="EMBL" id="SCB34089.1"/>
    </source>
</evidence>
<gene>
    <name evidence="1" type="ORF">GA0061103_4722</name>
</gene>
<dbReference type="AlphaFoldDB" id="A0A1C3W296"/>
<name>A0A1C3W296_9HYPH</name>
<accession>A0A1C3W296</accession>
<organism evidence="1 2">
    <name type="scientific">Rhizobium multihospitium</name>
    <dbReference type="NCBI Taxonomy" id="410764"/>
    <lineage>
        <taxon>Bacteria</taxon>
        <taxon>Pseudomonadati</taxon>
        <taxon>Pseudomonadota</taxon>
        <taxon>Alphaproteobacteria</taxon>
        <taxon>Hyphomicrobiales</taxon>
        <taxon>Rhizobiaceae</taxon>
        <taxon>Rhizobium/Agrobacterium group</taxon>
        <taxon>Rhizobium</taxon>
    </lineage>
</organism>
<proteinExistence type="predicted"/>
<protein>
    <submittedName>
        <fullName evidence="1">Uncharacterized protein</fullName>
    </submittedName>
</protein>
<dbReference type="EMBL" id="FMAG01000004">
    <property type="protein sequence ID" value="SCB34089.1"/>
    <property type="molecule type" value="Genomic_DNA"/>
</dbReference>
<evidence type="ECO:0000313" key="2">
    <source>
        <dbReference type="Proteomes" id="UP000199101"/>
    </source>
</evidence>
<dbReference type="STRING" id="410764.GA0061103_4722"/>
<dbReference type="Proteomes" id="UP000199101">
    <property type="component" value="Unassembled WGS sequence"/>
</dbReference>
<reference evidence="2" key="1">
    <citation type="submission" date="2016-08" db="EMBL/GenBank/DDBJ databases">
        <authorList>
            <person name="Varghese N."/>
            <person name="Submissions Spin"/>
        </authorList>
    </citation>
    <scope>NUCLEOTIDE SEQUENCE [LARGE SCALE GENOMIC DNA]</scope>
    <source>
        <strain evidence="2">HAMBI 2975</strain>
    </source>
</reference>
<dbReference type="OrthoDB" id="8420948at2"/>
<sequence>MAGAVLIGIKGEKGLWLADLEKGTIVRYTRRLTGDLGKAESWRAKGIRVEKDVDFAVALRSADSAASGLYEG</sequence>
<keyword evidence="2" id="KW-1185">Reference proteome</keyword>